<comment type="caution">
    <text evidence="6">The sequence shown here is derived from an EMBL/GenBank/DDBJ whole genome shotgun (WGS) entry which is preliminary data.</text>
</comment>
<dbReference type="Pfam" id="PF07869">
    <property type="entry name" value="DUF1656"/>
    <property type="match status" value="1"/>
</dbReference>
<keyword evidence="3 5" id="KW-1133">Transmembrane helix</keyword>
<organism evidence="6 7">
    <name type="scientific">Novosphingobium soli</name>
    <dbReference type="NCBI Taxonomy" id="574956"/>
    <lineage>
        <taxon>Bacteria</taxon>
        <taxon>Pseudomonadati</taxon>
        <taxon>Pseudomonadota</taxon>
        <taxon>Alphaproteobacteria</taxon>
        <taxon>Sphingomonadales</taxon>
        <taxon>Sphingomonadaceae</taxon>
        <taxon>Novosphingobium</taxon>
    </lineage>
</organism>
<protein>
    <submittedName>
        <fullName evidence="6">DUF1656 domain-containing protein</fullName>
    </submittedName>
</protein>
<evidence type="ECO:0000256" key="2">
    <source>
        <dbReference type="ARBA" id="ARBA00022692"/>
    </source>
</evidence>
<sequence length="71" mass="7662">MNGEIAILGVYMPTILLLAVVAAVLTLPLLRLADFAGLYRFVAYRALVDVCLYVLVLGALSLLAPYLGFHP</sequence>
<evidence type="ECO:0000256" key="4">
    <source>
        <dbReference type="ARBA" id="ARBA00023136"/>
    </source>
</evidence>
<dbReference type="RefSeq" id="WP_379487148.1">
    <property type="nucleotide sequence ID" value="NZ_JBHLWK010000010.1"/>
</dbReference>
<proteinExistence type="predicted"/>
<dbReference type="Proteomes" id="UP001589798">
    <property type="component" value="Unassembled WGS sequence"/>
</dbReference>
<evidence type="ECO:0000313" key="6">
    <source>
        <dbReference type="EMBL" id="MFC0204398.1"/>
    </source>
</evidence>
<name>A0ABV6CXJ4_9SPHN</name>
<feature type="transmembrane region" description="Helical" evidence="5">
    <location>
        <begin position="42"/>
        <end position="67"/>
    </location>
</feature>
<feature type="transmembrane region" description="Helical" evidence="5">
    <location>
        <begin position="6"/>
        <end position="30"/>
    </location>
</feature>
<keyword evidence="7" id="KW-1185">Reference proteome</keyword>
<keyword evidence="4 5" id="KW-0472">Membrane</keyword>
<keyword evidence="1" id="KW-1003">Cell membrane</keyword>
<dbReference type="EMBL" id="JBHLWK010000010">
    <property type="protein sequence ID" value="MFC0204398.1"/>
    <property type="molecule type" value="Genomic_DNA"/>
</dbReference>
<keyword evidence="2 5" id="KW-0812">Transmembrane</keyword>
<evidence type="ECO:0000256" key="5">
    <source>
        <dbReference type="SAM" id="Phobius"/>
    </source>
</evidence>
<evidence type="ECO:0000256" key="3">
    <source>
        <dbReference type="ARBA" id="ARBA00022989"/>
    </source>
</evidence>
<reference evidence="6 7" key="1">
    <citation type="submission" date="2024-09" db="EMBL/GenBank/DDBJ databases">
        <authorList>
            <person name="Sun Q."/>
            <person name="Mori K."/>
        </authorList>
    </citation>
    <scope>NUCLEOTIDE SEQUENCE [LARGE SCALE GENOMIC DNA]</scope>
    <source>
        <strain evidence="6 7">CCM 7706</strain>
    </source>
</reference>
<evidence type="ECO:0000256" key="1">
    <source>
        <dbReference type="ARBA" id="ARBA00022475"/>
    </source>
</evidence>
<evidence type="ECO:0000313" key="7">
    <source>
        <dbReference type="Proteomes" id="UP001589798"/>
    </source>
</evidence>
<accession>A0ABV6CXJ4</accession>
<dbReference type="InterPro" id="IPR012451">
    <property type="entry name" value="DUF1656"/>
</dbReference>
<gene>
    <name evidence="6" type="ORF">ACFFJC_08940</name>
</gene>